<dbReference type="Proteomes" id="UP000076874">
    <property type="component" value="Unassembled WGS sequence"/>
</dbReference>
<keyword evidence="3" id="KW-1185">Reference proteome</keyword>
<reference evidence="2 3" key="1">
    <citation type="journal article" date="2016" name="Genome Biol. Evol.">
        <title>Divergent and convergent evolution of fungal pathogenicity.</title>
        <authorList>
            <person name="Shang Y."/>
            <person name="Xiao G."/>
            <person name="Zheng P."/>
            <person name="Cen K."/>
            <person name="Zhan S."/>
            <person name="Wang C."/>
        </authorList>
    </citation>
    <scope>NUCLEOTIDE SEQUENCE [LARGE SCALE GENOMIC DNA]</scope>
    <source>
        <strain evidence="2 3">RCEF 264</strain>
    </source>
</reference>
<name>A0A167T5I6_9HYPO</name>
<feature type="region of interest" description="Disordered" evidence="1">
    <location>
        <begin position="103"/>
        <end position="152"/>
    </location>
</feature>
<evidence type="ECO:0000313" key="3">
    <source>
        <dbReference type="Proteomes" id="UP000076874"/>
    </source>
</evidence>
<feature type="compositionally biased region" description="Acidic residues" evidence="1">
    <location>
        <begin position="168"/>
        <end position="181"/>
    </location>
</feature>
<feature type="compositionally biased region" description="Polar residues" evidence="1">
    <location>
        <begin position="224"/>
        <end position="239"/>
    </location>
</feature>
<evidence type="ECO:0000256" key="1">
    <source>
        <dbReference type="SAM" id="MobiDB-lite"/>
    </source>
</evidence>
<feature type="region of interest" description="Disordered" evidence="1">
    <location>
        <begin position="168"/>
        <end position="255"/>
    </location>
</feature>
<protein>
    <submittedName>
        <fullName evidence="2">Uncharacterized protein</fullName>
    </submittedName>
</protein>
<sequence>MAVHAARRAKEATTDGTAPLSIDDVGGMPGQKRRPNHQARYTPVQLAPGELARRAQSGRCTYCSELGHARNRCALGRLMRKVPKAELDRRLCQSLCPLCGDPDRDRHNKTTCPQRHQLASALGPRRRQAPPAPKTARTEARNRTGSDDDGRKEAYAEAVTTTADDDIGDLMTFDEDEDDADRGDGFGEPPAGQARQGPCFGAAPSLLDVEDDMGFVNPLPHPPTTRNGKGSFASDTTFVRSHEEPDLDLIDFGTD</sequence>
<accession>A0A167T5I6</accession>
<organism evidence="2 3">
    <name type="scientific">Niveomyces insectorum RCEF 264</name>
    <dbReference type="NCBI Taxonomy" id="1081102"/>
    <lineage>
        <taxon>Eukaryota</taxon>
        <taxon>Fungi</taxon>
        <taxon>Dikarya</taxon>
        <taxon>Ascomycota</taxon>
        <taxon>Pezizomycotina</taxon>
        <taxon>Sordariomycetes</taxon>
        <taxon>Hypocreomycetidae</taxon>
        <taxon>Hypocreales</taxon>
        <taxon>Cordycipitaceae</taxon>
        <taxon>Niveomyces</taxon>
    </lineage>
</organism>
<dbReference type="EMBL" id="AZHD01000009">
    <property type="protein sequence ID" value="OAA60252.1"/>
    <property type="molecule type" value="Genomic_DNA"/>
</dbReference>
<feature type="region of interest" description="Disordered" evidence="1">
    <location>
        <begin position="1"/>
        <end position="37"/>
    </location>
</feature>
<evidence type="ECO:0000313" key="2">
    <source>
        <dbReference type="EMBL" id="OAA60252.1"/>
    </source>
</evidence>
<feature type="compositionally biased region" description="Basic and acidic residues" evidence="1">
    <location>
        <begin position="136"/>
        <end position="152"/>
    </location>
</feature>
<dbReference type="AlphaFoldDB" id="A0A167T5I6"/>
<dbReference type="OrthoDB" id="10356350at2759"/>
<comment type="caution">
    <text evidence="2">The sequence shown here is derived from an EMBL/GenBank/DDBJ whole genome shotgun (WGS) entry which is preliminary data.</text>
</comment>
<proteinExistence type="predicted"/>
<feature type="compositionally biased region" description="Acidic residues" evidence="1">
    <location>
        <begin position="245"/>
        <end position="255"/>
    </location>
</feature>
<gene>
    <name evidence="2" type="ORF">SPI_05376</name>
</gene>